<dbReference type="InterPro" id="IPR000214">
    <property type="entry name" value="Znf_DNA_glyclase/AP_lyase"/>
</dbReference>
<dbReference type="GO" id="GO:0140078">
    <property type="term" value="F:class I DNA-(apurinic or apyrimidinic site) endonuclease activity"/>
    <property type="evidence" value="ECO:0007669"/>
    <property type="project" value="UniProtKB-EC"/>
</dbReference>
<keyword evidence="15" id="KW-0540">Nuclease</keyword>
<evidence type="ECO:0000313" key="15">
    <source>
        <dbReference type="EMBL" id="VAX06766.1"/>
    </source>
</evidence>
<evidence type="ECO:0000256" key="7">
    <source>
        <dbReference type="ARBA" id="ARBA00022833"/>
    </source>
</evidence>
<dbReference type="Gene3D" id="1.10.8.50">
    <property type="match status" value="1"/>
</dbReference>
<evidence type="ECO:0000259" key="13">
    <source>
        <dbReference type="PROSITE" id="PS51066"/>
    </source>
</evidence>
<evidence type="ECO:0000256" key="11">
    <source>
        <dbReference type="ARBA" id="ARBA00023268"/>
    </source>
</evidence>
<evidence type="ECO:0000256" key="6">
    <source>
        <dbReference type="ARBA" id="ARBA00022801"/>
    </source>
</evidence>
<comment type="similarity">
    <text evidence="1">Belongs to the FPG family.</text>
</comment>
<dbReference type="GO" id="GO:0003684">
    <property type="term" value="F:damaged DNA binding"/>
    <property type="evidence" value="ECO:0007669"/>
    <property type="project" value="InterPro"/>
</dbReference>
<gene>
    <name evidence="15" type="ORF">MNBD_GAMMA25-1376</name>
</gene>
<dbReference type="AlphaFoldDB" id="A0A3B1ALH4"/>
<keyword evidence="10" id="KW-0456">Lyase</keyword>
<keyword evidence="11" id="KW-0511">Multifunctional enzyme</keyword>
<keyword evidence="3" id="KW-0479">Metal-binding</keyword>
<dbReference type="Pfam" id="PF01149">
    <property type="entry name" value="Fapy_DNA_glyco"/>
    <property type="match status" value="1"/>
</dbReference>
<keyword evidence="9" id="KW-0234">DNA repair</keyword>
<protein>
    <recommendedName>
        <fullName evidence="2">DNA-(apurinic or apyrimidinic site) lyase</fullName>
        <ecNumber evidence="2">4.2.99.18</ecNumber>
    </recommendedName>
</protein>
<proteinExistence type="inferred from homology"/>
<evidence type="ECO:0000256" key="9">
    <source>
        <dbReference type="ARBA" id="ARBA00023204"/>
    </source>
</evidence>
<evidence type="ECO:0000256" key="10">
    <source>
        <dbReference type="ARBA" id="ARBA00023239"/>
    </source>
</evidence>
<dbReference type="PANTHER" id="PTHR42697">
    <property type="entry name" value="ENDONUCLEASE 8"/>
    <property type="match status" value="1"/>
</dbReference>
<dbReference type="InterPro" id="IPR015886">
    <property type="entry name" value="H2TH_FPG"/>
</dbReference>
<dbReference type="SUPFAM" id="SSF46946">
    <property type="entry name" value="S13-like H2TH domain"/>
    <property type="match status" value="1"/>
</dbReference>
<keyword evidence="5" id="KW-0863">Zinc-finger</keyword>
<evidence type="ECO:0000256" key="3">
    <source>
        <dbReference type="ARBA" id="ARBA00022723"/>
    </source>
</evidence>
<keyword evidence="8" id="KW-0238">DNA-binding</keyword>
<dbReference type="Gene3D" id="3.20.190.10">
    <property type="entry name" value="MutM-like, N-terminal"/>
    <property type="match status" value="1"/>
</dbReference>
<keyword evidence="6" id="KW-0378">Hydrolase</keyword>
<dbReference type="SMART" id="SM00898">
    <property type="entry name" value="Fapy_DNA_glyco"/>
    <property type="match status" value="1"/>
</dbReference>
<evidence type="ECO:0000256" key="1">
    <source>
        <dbReference type="ARBA" id="ARBA00009409"/>
    </source>
</evidence>
<dbReference type="PANTHER" id="PTHR42697:SF1">
    <property type="entry name" value="ENDONUCLEASE 8"/>
    <property type="match status" value="1"/>
</dbReference>
<evidence type="ECO:0000259" key="14">
    <source>
        <dbReference type="PROSITE" id="PS51068"/>
    </source>
</evidence>
<evidence type="ECO:0000256" key="2">
    <source>
        <dbReference type="ARBA" id="ARBA00012720"/>
    </source>
</evidence>
<name>A0A3B1ALH4_9ZZZZ</name>
<sequence>MPEGPEIKRAADELAAAITGRKISRIYFAFPRLHNYKKKLLGAKVLEVSSRSKAILTRFDNGLTIYSHNQLYGRWVILPTGDYPASSRTLRLALHTRDKMALLYSASDIDVLKTSSLQQHSYLKKLGIELLHSQTRLNDLILRFEQPRFQRRNLMGLLQDQSFISGVGNYLCCEALHVSCIHPATRLIDLNKKQRTRLAKNCLKLSRQSYTTGGITNQITRAKNLHQKGIAFENYRFHVYRREGLPCYQCETKIEKGKYSGKMGYHCPSCQLADS</sequence>
<accession>A0A3B1ALH4</accession>
<evidence type="ECO:0000256" key="4">
    <source>
        <dbReference type="ARBA" id="ARBA00022763"/>
    </source>
</evidence>
<dbReference type="GO" id="GO:0000703">
    <property type="term" value="F:oxidized pyrimidine nucleobase lesion DNA N-glycosylase activity"/>
    <property type="evidence" value="ECO:0007669"/>
    <property type="project" value="TreeGrafter"/>
</dbReference>
<evidence type="ECO:0000256" key="5">
    <source>
        <dbReference type="ARBA" id="ARBA00022771"/>
    </source>
</evidence>
<dbReference type="InterPro" id="IPR012319">
    <property type="entry name" value="FPG_cat"/>
</dbReference>
<dbReference type="SUPFAM" id="SSF81624">
    <property type="entry name" value="N-terminal domain of MutM-like DNA repair proteins"/>
    <property type="match status" value="1"/>
</dbReference>
<dbReference type="InterPro" id="IPR035937">
    <property type="entry name" value="FPG_N"/>
</dbReference>
<dbReference type="EC" id="4.2.99.18" evidence="2"/>
<dbReference type="InterPro" id="IPR010979">
    <property type="entry name" value="Ribosomal_uS13-like_H2TH"/>
</dbReference>
<dbReference type="SUPFAM" id="SSF57716">
    <property type="entry name" value="Glucocorticoid receptor-like (DNA-binding domain)"/>
    <property type="match status" value="1"/>
</dbReference>
<keyword evidence="7" id="KW-0862">Zinc</keyword>
<feature type="domain" description="Formamidopyrimidine-DNA glycosylase catalytic" evidence="14">
    <location>
        <begin position="2"/>
        <end position="93"/>
    </location>
</feature>
<dbReference type="GO" id="GO:0008270">
    <property type="term" value="F:zinc ion binding"/>
    <property type="evidence" value="ECO:0007669"/>
    <property type="project" value="UniProtKB-KW"/>
</dbReference>
<feature type="domain" description="FPG-type" evidence="13">
    <location>
        <begin position="238"/>
        <end position="272"/>
    </location>
</feature>
<dbReference type="PROSITE" id="PS51068">
    <property type="entry name" value="FPG_CAT"/>
    <property type="match status" value="1"/>
</dbReference>
<dbReference type="NCBIfam" id="NF007763">
    <property type="entry name" value="PRK10445.1"/>
    <property type="match status" value="1"/>
</dbReference>
<dbReference type="GO" id="GO:0006284">
    <property type="term" value="P:base-excision repair"/>
    <property type="evidence" value="ECO:0007669"/>
    <property type="project" value="InterPro"/>
</dbReference>
<keyword evidence="12" id="KW-0326">Glycosidase</keyword>
<evidence type="ECO:0000256" key="12">
    <source>
        <dbReference type="ARBA" id="ARBA00023295"/>
    </source>
</evidence>
<reference evidence="15" key="1">
    <citation type="submission" date="2018-06" db="EMBL/GenBank/DDBJ databases">
        <authorList>
            <person name="Zhirakovskaya E."/>
        </authorList>
    </citation>
    <scope>NUCLEOTIDE SEQUENCE</scope>
</reference>
<keyword evidence="4" id="KW-0227">DNA damage</keyword>
<keyword evidence="15" id="KW-0255">Endonuclease</keyword>
<dbReference type="PROSITE" id="PS51066">
    <property type="entry name" value="ZF_FPG_2"/>
    <property type="match status" value="1"/>
</dbReference>
<organism evidence="15">
    <name type="scientific">hydrothermal vent metagenome</name>
    <dbReference type="NCBI Taxonomy" id="652676"/>
    <lineage>
        <taxon>unclassified sequences</taxon>
        <taxon>metagenomes</taxon>
        <taxon>ecological metagenomes</taxon>
    </lineage>
</organism>
<dbReference type="EMBL" id="UOFY01000009">
    <property type="protein sequence ID" value="VAX06766.1"/>
    <property type="molecule type" value="Genomic_DNA"/>
</dbReference>
<evidence type="ECO:0000256" key="8">
    <source>
        <dbReference type="ARBA" id="ARBA00023125"/>
    </source>
</evidence>
<dbReference type="SMART" id="SM01232">
    <property type="entry name" value="H2TH"/>
    <property type="match status" value="1"/>
</dbReference>